<reference evidence="2" key="1">
    <citation type="journal article" date="2019" name="Int. J. Syst. Evol. Microbiol.">
        <title>The Global Catalogue of Microorganisms (GCM) 10K type strain sequencing project: providing services to taxonomists for standard genome sequencing and annotation.</title>
        <authorList>
            <consortium name="The Broad Institute Genomics Platform"/>
            <consortium name="The Broad Institute Genome Sequencing Center for Infectious Disease"/>
            <person name="Wu L."/>
            <person name="Ma J."/>
        </authorList>
    </citation>
    <scope>NUCLEOTIDE SEQUENCE [LARGE SCALE GENOMIC DNA]</scope>
    <source>
        <strain evidence="2">KCTC 33676</strain>
    </source>
</reference>
<evidence type="ECO:0008006" key="3">
    <source>
        <dbReference type="Google" id="ProtNLM"/>
    </source>
</evidence>
<evidence type="ECO:0000313" key="2">
    <source>
        <dbReference type="Proteomes" id="UP001597497"/>
    </source>
</evidence>
<proteinExistence type="predicted"/>
<sequence>MHKWKGKQIAALRKDGTIVEGKLLKISGNKLKLFIQPKSKGPVRTKAILPLVLFDTLAVAESPYGFGRPYGYGYPGYGYPGYYGGFGW</sequence>
<accession>A0ABW5RD63</accession>
<gene>
    <name evidence="1" type="ORF">ACFSUC_15585</name>
</gene>
<protein>
    <recommendedName>
        <fullName evidence="3">50S ribosomal protein L33</fullName>
    </recommendedName>
</protein>
<comment type="caution">
    <text evidence="1">The sequence shown here is derived from an EMBL/GenBank/DDBJ whole genome shotgun (WGS) entry which is preliminary data.</text>
</comment>
<evidence type="ECO:0000313" key="1">
    <source>
        <dbReference type="EMBL" id="MFD2672991.1"/>
    </source>
</evidence>
<dbReference type="Proteomes" id="UP001597497">
    <property type="component" value="Unassembled WGS sequence"/>
</dbReference>
<keyword evidence="2" id="KW-1185">Reference proteome</keyword>
<organism evidence="1 2">
    <name type="scientific">Marinicrinis sediminis</name>
    <dbReference type="NCBI Taxonomy" id="1652465"/>
    <lineage>
        <taxon>Bacteria</taxon>
        <taxon>Bacillati</taxon>
        <taxon>Bacillota</taxon>
        <taxon>Bacilli</taxon>
        <taxon>Bacillales</taxon>
        <taxon>Paenibacillaceae</taxon>
    </lineage>
</organism>
<dbReference type="EMBL" id="JBHUMM010000043">
    <property type="protein sequence ID" value="MFD2672991.1"/>
    <property type="molecule type" value="Genomic_DNA"/>
</dbReference>
<name>A0ABW5RD63_9BACL</name>
<dbReference type="RefSeq" id="WP_379930982.1">
    <property type="nucleotide sequence ID" value="NZ_JBHUMM010000043.1"/>
</dbReference>